<dbReference type="AlphaFoldDB" id="A0A383RE72"/>
<protein>
    <submittedName>
        <fullName evidence="2">Phage head morphogenesis protein, SPP1 gp7 family</fullName>
    </submittedName>
</protein>
<dbReference type="Pfam" id="PF04233">
    <property type="entry name" value="Phage_Mu_F"/>
    <property type="match status" value="1"/>
</dbReference>
<dbReference type="NCBIfam" id="TIGR01641">
    <property type="entry name" value="phageSPP1_gp7"/>
    <property type="match status" value="1"/>
</dbReference>
<dbReference type="RefSeq" id="WP_138186492.1">
    <property type="nucleotide sequence ID" value="NZ_LS992241.1"/>
</dbReference>
<reference evidence="3" key="1">
    <citation type="submission" date="2018-08" db="EMBL/GenBank/DDBJ databases">
        <authorList>
            <person name="Chevrot R."/>
        </authorList>
    </citation>
    <scope>NUCLEOTIDE SEQUENCE [LARGE SCALE GENOMIC DNA]</scope>
</reference>
<proteinExistence type="predicted"/>
<sequence length="338" mass="38571">MKPAEYWQKRAEQVGDLQHAKAGQYTKSLYKEYERAKRGIQRDIEVFYERYASNNGISLAEARKQLSSGELKEFKITLEEFTDRAKNNKDGKWTKQLNNTYYRTRVSRLEALEMQIDGQIRMLAHKQEQGLTDLLGDVYKDTYYRTTYEIQKGLGAFTVSFAKLDTVAVDRIIKTPWLGGNFSTRVWGNTDKLASQLSTTLTQSIISGRSTAQTSAELAKRMNVSFRAAETLINTETAHIVTEATFDGYRESGVVKKYQFVATLSERTCPTCGSMDGRTFKLSEKMTGINAAPLHPRCRCTTVASFPDYEDVGQRIAHDETYVDGDMEYSQWKKKYVD</sequence>
<evidence type="ECO:0000313" key="3">
    <source>
        <dbReference type="Proteomes" id="UP000304148"/>
    </source>
</evidence>
<evidence type="ECO:0000313" key="2">
    <source>
        <dbReference type="EMBL" id="SYX84619.1"/>
    </source>
</evidence>
<dbReference type="Proteomes" id="UP000304148">
    <property type="component" value="Chromosome"/>
</dbReference>
<gene>
    <name evidence="2" type="ORF">PBLR_13041</name>
</gene>
<dbReference type="InterPro" id="IPR006528">
    <property type="entry name" value="Phage_head_morphogenesis_dom"/>
</dbReference>
<name>A0A383RE72_PAEAL</name>
<dbReference type="EMBL" id="LS992241">
    <property type="protein sequence ID" value="SYX84619.1"/>
    <property type="molecule type" value="Genomic_DNA"/>
</dbReference>
<organism evidence="2 3">
    <name type="scientific">Paenibacillus alvei</name>
    <name type="common">Bacillus alvei</name>
    <dbReference type="NCBI Taxonomy" id="44250"/>
    <lineage>
        <taxon>Bacteria</taxon>
        <taxon>Bacillati</taxon>
        <taxon>Bacillota</taxon>
        <taxon>Bacilli</taxon>
        <taxon>Bacillales</taxon>
        <taxon>Paenibacillaceae</taxon>
        <taxon>Paenibacillus</taxon>
    </lineage>
</organism>
<accession>A0A383RE72</accession>
<evidence type="ECO:0000259" key="1">
    <source>
        <dbReference type="Pfam" id="PF04233"/>
    </source>
</evidence>
<feature type="domain" description="Phage head morphogenesis" evidence="1">
    <location>
        <begin position="197"/>
        <end position="302"/>
    </location>
</feature>